<name>A0AAD1UCA3_EUPCR</name>
<evidence type="ECO:0000313" key="2">
    <source>
        <dbReference type="Proteomes" id="UP001295684"/>
    </source>
</evidence>
<keyword evidence="2" id="KW-1185">Reference proteome</keyword>
<accession>A0AAD1UCA3</accession>
<protein>
    <submittedName>
        <fullName evidence="1">Uncharacterized protein</fullName>
    </submittedName>
</protein>
<evidence type="ECO:0000313" key="1">
    <source>
        <dbReference type="EMBL" id="CAI2366212.1"/>
    </source>
</evidence>
<dbReference type="Proteomes" id="UP001295684">
    <property type="component" value="Unassembled WGS sequence"/>
</dbReference>
<dbReference type="EMBL" id="CAMPGE010007292">
    <property type="protein sequence ID" value="CAI2366212.1"/>
    <property type="molecule type" value="Genomic_DNA"/>
</dbReference>
<gene>
    <name evidence="1" type="ORF">ECRASSUSDP1_LOCUS7483</name>
</gene>
<organism evidence="1 2">
    <name type="scientific">Euplotes crassus</name>
    <dbReference type="NCBI Taxonomy" id="5936"/>
    <lineage>
        <taxon>Eukaryota</taxon>
        <taxon>Sar</taxon>
        <taxon>Alveolata</taxon>
        <taxon>Ciliophora</taxon>
        <taxon>Intramacronucleata</taxon>
        <taxon>Spirotrichea</taxon>
        <taxon>Hypotrichia</taxon>
        <taxon>Euplotida</taxon>
        <taxon>Euplotidae</taxon>
        <taxon>Moneuplotes</taxon>
    </lineage>
</organism>
<dbReference type="AlphaFoldDB" id="A0AAD1UCA3"/>
<comment type="caution">
    <text evidence="1">The sequence shown here is derived from an EMBL/GenBank/DDBJ whole genome shotgun (WGS) entry which is preliminary data.</text>
</comment>
<proteinExistence type="predicted"/>
<reference evidence="1" key="1">
    <citation type="submission" date="2023-07" db="EMBL/GenBank/DDBJ databases">
        <authorList>
            <consortium name="AG Swart"/>
            <person name="Singh M."/>
            <person name="Singh A."/>
            <person name="Seah K."/>
            <person name="Emmerich C."/>
        </authorList>
    </citation>
    <scope>NUCLEOTIDE SEQUENCE</scope>
    <source>
        <strain evidence="1">DP1</strain>
    </source>
</reference>
<sequence>MSKLHTPQLDCKKIKRVLLKRIRKNEGFINDIIENYPQTETKPTLNGDQEFKLKVVDYIYNKDTEVENLAQDFDPYCQSVQETQKSHTFSGPAVIKKAKRCSSSHPKRRKCLIRKNSKKTQPKFRNNEAGLSGWGDETKDVKLSNQLIIQGTSFYTDEDIVETLSYDSDFSNSNKPLNSKKQTNMKIDEEIYGMQSVLSTNNSTASNFYGSESRYRCKRGSLSVRSSKNTSLGRFHKKNAQFRRRNTDGSRKKKIIIVLNTNCDSLEYSQNKGKTRKAKKSKALFKSKALSKIKDYETSSGNKKCRNIPKIY</sequence>